<dbReference type="InterPro" id="IPR036265">
    <property type="entry name" value="HIT-like_sf"/>
</dbReference>
<proteinExistence type="predicted"/>
<gene>
    <name evidence="3" type="ORF">ED208_15180</name>
</gene>
<reference evidence="3 4" key="1">
    <citation type="submission" date="2018-10" db="EMBL/GenBank/DDBJ databases">
        <authorList>
            <person name="Chen W.-M."/>
        </authorList>
    </citation>
    <scope>NUCLEOTIDE SEQUENCE [LARGE SCALE GENOMIC DNA]</scope>
    <source>
        <strain evidence="3 4">THS-13</strain>
    </source>
</reference>
<sequence>MTWTLHAQLAADTLSVGDFPLSRLLLMNESRYPWCILVPRRSGAKELHRLDDADQLQLLRESTALARAMEAAFAPHKMNVAALGNMVPQLHLHHIARYRGDPAWPAPVWGKFPAQAYEPAAAAERIARLRQLLPGLLYESADAG</sequence>
<dbReference type="EMBL" id="RJVO01000008">
    <property type="protein sequence ID" value="ROH86773.1"/>
    <property type="molecule type" value="Genomic_DNA"/>
</dbReference>
<dbReference type="Gene3D" id="3.30.428.10">
    <property type="entry name" value="HIT-like"/>
    <property type="match status" value="1"/>
</dbReference>
<dbReference type="InterPro" id="IPR026026">
    <property type="entry name" value="HIT_Hint"/>
</dbReference>
<comment type="caution">
    <text evidence="3">The sequence shown here is derived from an EMBL/GenBank/DDBJ whole genome shotgun (WGS) entry which is preliminary data.</text>
</comment>
<dbReference type="PROSITE" id="PS51084">
    <property type="entry name" value="HIT_2"/>
    <property type="match status" value="1"/>
</dbReference>
<accession>A0A3N0V233</accession>
<dbReference type="GO" id="GO:0003824">
    <property type="term" value="F:catalytic activity"/>
    <property type="evidence" value="ECO:0007669"/>
    <property type="project" value="InterPro"/>
</dbReference>
<dbReference type="InterPro" id="IPR011146">
    <property type="entry name" value="HIT-like"/>
</dbReference>
<name>A0A3N0V233_9GAMM</name>
<protein>
    <submittedName>
        <fullName evidence="3">HIT domain-containing protein</fullName>
    </submittedName>
</protein>
<dbReference type="Proteomes" id="UP000282106">
    <property type="component" value="Unassembled WGS sequence"/>
</dbReference>
<dbReference type="AlphaFoldDB" id="A0A3N0V233"/>
<dbReference type="Pfam" id="PF01230">
    <property type="entry name" value="HIT"/>
    <property type="match status" value="1"/>
</dbReference>
<comment type="caution">
    <text evidence="1">Lacks conserved residue(s) required for the propagation of feature annotation.</text>
</comment>
<dbReference type="PIRSF" id="PIRSF000714">
    <property type="entry name" value="HIT"/>
    <property type="match status" value="1"/>
</dbReference>
<evidence type="ECO:0000313" key="4">
    <source>
        <dbReference type="Proteomes" id="UP000282106"/>
    </source>
</evidence>
<keyword evidence="4" id="KW-1185">Reference proteome</keyword>
<evidence type="ECO:0000313" key="3">
    <source>
        <dbReference type="EMBL" id="ROH86773.1"/>
    </source>
</evidence>
<evidence type="ECO:0000256" key="1">
    <source>
        <dbReference type="PROSITE-ProRule" id="PRU00464"/>
    </source>
</evidence>
<dbReference type="RefSeq" id="WP_123212762.1">
    <property type="nucleotide sequence ID" value="NZ_RJVO01000008.1"/>
</dbReference>
<feature type="domain" description="HIT" evidence="2">
    <location>
        <begin position="36"/>
        <end position="104"/>
    </location>
</feature>
<dbReference type="InParanoid" id="A0A3N0V233"/>
<organism evidence="3 4">
    <name type="scientific">Stagnimonas aquatica</name>
    <dbReference type="NCBI Taxonomy" id="2689987"/>
    <lineage>
        <taxon>Bacteria</taxon>
        <taxon>Pseudomonadati</taxon>
        <taxon>Pseudomonadota</taxon>
        <taxon>Gammaproteobacteria</taxon>
        <taxon>Nevskiales</taxon>
        <taxon>Nevskiaceae</taxon>
        <taxon>Stagnimonas</taxon>
    </lineage>
</organism>
<evidence type="ECO:0000259" key="2">
    <source>
        <dbReference type="PROSITE" id="PS51084"/>
    </source>
</evidence>
<dbReference type="SUPFAM" id="SSF54197">
    <property type="entry name" value="HIT-like"/>
    <property type="match status" value="1"/>
</dbReference>